<evidence type="ECO:0000313" key="3">
    <source>
        <dbReference type="Proteomes" id="UP000828390"/>
    </source>
</evidence>
<dbReference type="AlphaFoldDB" id="A0A9D4IU52"/>
<dbReference type="EMBL" id="JAIWYP010000008">
    <property type="protein sequence ID" value="KAH3786815.1"/>
    <property type="molecule type" value="Genomic_DNA"/>
</dbReference>
<name>A0A9D4IU52_DREPO</name>
<protein>
    <submittedName>
        <fullName evidence="2">Uncharacterized protein</fullName>
    </submittedName>
</protein>
<feature type="compositionally biased region" description="Basic and acidic residues" evidence="1">
    <location>
        <begin position="14"/>
        <end position="23"/>
    </location>
</feature>
<sequence>MKYSPYNNSSAQNTDDRLEEHTQRNQLKSQTDPHPSRVHIFVLLRVMGTYTERRSPTINGD</sequence>
<feature type="compositionally biased region" description="Polar residues" evidence="1">
    <location>
        <begin position="24"/>
        <end position="33"/>
    </location>
</feature>
<reference evidence="2" key="1">
    <citation type="journal article" date="2019" name="bioRxiv">
        <title>The Genome of the Zebra Mussel, Dreissena polymorpha: A Resource for Invasive Species Research.</title>
        <authorList>
            <person name="McCartney M.A."/>
            <person name="Auch B."/>
            <person name="Kono T."/>
            <person name="Mallez S."/>
            <person name="Zhang Y."/>
            <person name="Obille A."/>
            <person name="Becker A."/>
            <person name="Abrahante J.E."/>
            <person name="Garbe J."/>
            <person name="Badalamenti J.P."/>
            <person name="Herman A."/>
            <person name="Mangelson H."/>
            <person name="Liachko I."/>
            <person name="Sullivan S."/>
            <person name="Sone E.D."/>
            <person name="Koren S."/>
            <person name="Silverstein K.A.T."/>
            <person name="Beckman K.B."/>
            <person name="Gohl D.M."/>
        </authorList>
    </citation>
    <scope>NUCLEOTIDE SEQUENCE</scope>
    <source>
        <strain evidence="2">Duluth1</strain>
        <tissue evidence="2">Whole animal</tissue>
    </source>
</reference>
<proteinExistence type="predicted"/>
<gene>
    <name evidence="2" type="ORF">DPMN_164926</name>
</gene>
<accession>A0A9D4IU52</accession>
<dbReference type="Proteomes" id="UP000828390">
    <property type="component" value="Unassembled WGS sequence"/>
</dbReference>
<evidence type="ECO:0000256" key="1">
    <source>
        <dbReference type="SAM" id="MobiDB-lite"/>
    </source>
</evidence>
<feature type="region of interest" description="Disordered" evidence="1">
    <location>
        <begin position="1"/>
        <end position="36"/>
    </location>
</feature>
<keyword evidence="3" id="KW-1185">Reference proteome</keyword>
<reference evidence="2" key="2">
    <citation type="submission" date="2020-11" db="EMBL/GenBank/DDBJ databases">
        <authorList>
            <person name="McCartney M.A."/>
            <person name="Auch B."/>
            <person name="Kono T."/>
            <person name="Mallez S."/>
            <person name="Becker A."/>
            <person name="Gohl D.M."/>
            <person name="Silverstein K.A.T."/>
            <person name="Koren S."/>
            <person name="Bechman K.B."/>
            <person name="Herman A."/>
            <person name="Abrahante J.E."/>
            <person name="Garbe J."/>
        </authorList>
    </citation>
    <scope>NUCLEOTIDE SEQUENCE</scope>
    <source>
        <strain evidence="2">Duluth1</strain>
        <tissue evidence="2">Whole animal</tissue>
    </source>
</reference>
<feature type="compositionally biased region" description="Polar residues" evidence="1">
    <location>
        <begin position="1"/>
        <end position="13"/>
    </location>
</feature>
<evidence type="ECO:0000313" key="2">
    <source>
        <dbReference type="EMBL" id="KAH3786815.1"/>
    </source>
</evidence>
<comment type="caution">
    <text evidence="2">The sequence shown here is derived from an EMBL/GenBank/DDBJ whole genome shotgun (WGS) entry which is preliminary data.</text>
</comment>
<organism evidence="2 3">
    <name type="scientific">Dreissena polymorpha</name>
    <name type="common">Zebra mussel</name>
    <name type="synonym">Mytilus polymorpha</name>
    <dbReference type="NCBI Taxonomy" id="45954"/>
    <lineage>
        <taxon>Eukaryota</taxon>
        <taxon>Metazoa</taxon>
        <taxon>Spiralia</taxon>
        <taxon>Lophotrochozoa</taxon>
        <taxon>Mollusca</taxon>
        <taxon>Bivalvia</taxon>
        <taxon>Autobranchia</taxon>
        <taxon>Heteroconchia</taxon>
        <taxon>Euheterodonta</taxon>
        <taxon>Imparidentia</taxon>
        <taxon>Neoheterodontei</taxon>
        <taxon>Myida</taxon>
        <taxon>Dreissenoidea</taxon>
        <taxon>Dreissenidae</taxon>
        <taxon>Dreissena</taxon>
    </lineage>
</organism>